<dbReference type="Proteomes" id="UP000694383">
    <property type="component" value="Unplaced"/>
</dbReference>
<keyword evidence="4 8" id="KW-1133">Transmembrane helix</keyword>
<evidence type="ECO:0000313" key="9">
    <source>
        <dbReference type="Ensembl" id="ENSOSIP00000003477.1"/>
    </source>
</evidence>
<proteinExistence type="inferred from homology"/>
<evidence type="ECO:0000256" key="4">
    <source>
        <dbReference type="ARBA" id="ARBA00022989"/>
    </source>
</evidence>
<evidence type="ECO:0000256" key="6">
    <source>
        <dbReference type="ARBA" id="ARBA00049743"/>
    </source>
</evidence>
<reference evidence="9" key="1">
    <citation type="submission" date="2025-08" db="UniProtKB">
        <authorList>
            <consortium name="Ensembl"/>
        </authorList>
    </citation>
    <scope>IDENTIFICATION</scope>
</reference>
<organism evidence="9 10">
    <name type="scientific">Oryzias sinensis</name>
    <name type="common">Chinese medaka</name>
    <dbReference type="NCBI Taxonomy" id="183150"/>
    <lineage>
        <taxon>Eukaryota</taxon>
        <taxon>Metazoa</taxon>
        <taxon>Chordata</taxon>
        <taxon>Craniata</taxon>
        <taxon>Vertebrata</taxon>
        <taxon>Euteleostomi</taxon>
        <taxon>Actinopterygii</taxon>
        <taxon>Neopterygii</taxon>
        <taxon>Teleostei</taxon>
        <taxon>Neoteleostei</taxon>
        <taxon>Acanthomorphata</taxon>
        <taxon>Ovalentaria</taxon>
        <taxon>Atherinomorphae</taxon>
        <taxon>Beloniformes</taxon>
        <taxon>Adrianichthyidae</taxon>
        <taxon>Oryziinae</taxon>
        <taxon>Oryzias</taxon>
    </lineage>
</organism>
<dbReference type="GeneTree" id="ENSGT01060000249831"/>
<dbReference type="GO" id="GO:0005739">
    <property type="term" value="C:mitochondrion"/>
    <property type="evidence" value="ECO:0007669"/>
    <property type="project" value="TreeGrafter"/>
</dbReference>
<evidence type="ECO:0000256" key="1">
    <source>
        <dbReference type="ARBA" id="ARBA00004141"/>
    </source>
</evidence>
<dbReference type="PANTHER" id="PTHR11266:SF17">
    <property type="entry name" value="PROTEIN MPV17"/>
    <property type="match status" value="1"/>
</dbReference>
<dbReference type="GO" id="GO:1901858">
    <property type="term" value="P:regulation of mitochondrial DNA metabolic process"/>
    <property type="evidence" value="ECO:0007669"/>
    <property type="project" value="TreeGrafter"/>
</dbReference>
<feature type="transmembrane region" description="Helical" evidence="8">
    <location>
        <begin position="131"/>
        <end position="151"/>
    </location>
</feature>
<evidence type="ECO:0000256" key="8">
    <source>
        <dbReference type="RuleBase" id="RU363053"/>
    </source>
</evidence>
<keyword evidence="10" id="KW-1185">Reference proteome</keyword>
<feature type="transmembrane region" description="Helical" evidence="8">
    <location>
        <begin position="43"/>
        <end position="68"/>
    </location>
</feature>
<evidence type="ECO:0000256" key="2">
    <source>
        <dbReference type="ARBA" id="ARBA00006824"/>
    </source>
</evidence>
<protein>
    <recommendedName>
        <fullName evidence="6">Mitochondrial inner membrane protein Mpv17</fullName>
    </recommendedName>
    <alternativeName>
        <fullName evidence="7">Protein Mpv17</fullName>
    </alternativeName>
</protein>
<comment type="subcellular location">
    <subcellularLocation>
        <location evidence="1">Membrane</location>
        <topology evidence="1">Multi-pass membrane protein</topology>
    </subcellularLocation>
</comment>
<comment type="similarity">
    <text evidence="2 8">Belongs to the peroxisomal membrane protein PXMP2/4 family.</text>
</comment>
<dbReference type="InterPro" id="IPR007248">
    <property type="entry name" value="Mpv17_PMP22"/>
</dbReference>
<evidence type="ECO:0000313" key="10">
    <source>
        <dbReference type="Proteomes" id="UP000694383"/>
    </source>
</evidence>
<dbReference type="AlphaFoldDB" id="A0A8C7WUQ5"/>
<reference evidence="9" key="2">
    <citation type="submission" date="2025-09" db="UniProtKB">
        <authorList>
            <consortium name="Ensembl"/>
        </authorList>
    </citation>
    <scope>IDENTIFICATION</scope>
</reference>
<dbReference type="Ensembl" id="ENSOSIT00000003727.1">
    <property type="protein sequence ID" value="ENSOSIP00000003477.1"/>
    <property type="gene ID" value="ENSOSIG00000002299.1"/>
</dbReference>
<evidence type="ECO:0000256" key="5">
    <source>
        <dbReference type="ARBA" id="ARBA00023136"/>
    </source>
</evidence>
<dbReference type="GO" id="GO:0016020">
    <property type="term" value="C:membrane"/>
    <property type="evidence" value="ECO:0007669"/>
    <property type="project" value="UniProtKB-SubCell"/>
</dbReference>
<name>A0A8C7WUQ5_9TELE</name>
<evidence type="ECO:0000256" key="7">
    <source>
        <dbReference type="ARBA" id="ARBA00049801"/>
    </source>
</evidence>
<keyword evidence="3 8" id="KW-0812">Transmembrane</keyword>
<dbReference type="GO" id="GO:0015267">
    <property type="term" value="F:channel activity"/>
    <property type="evidence" value="ECO:0007669"/>
    <property type="project" value="TreeGrafter"/>
</dbReference>
<accession>A0A8C7WUQ5</accession>
<dbReference type="PANTHER" id="PTHR11266">
    <property type="entry name" value="PEROXISOMAL MEMBRANE PROTEIN 2, PXMP2 MPV17"/>
    <property type="match status" value="1"/>
</dbReference>
<keyword evidence="5 8" id="KW-0472">Membrane</keyword>
<feature type="transmembrane region" description="Helical" evidence="8">
    <location>
        <begin position="89"/>
        <end position="107"/>
    </location>
</feature>
<evidence type="ECO:0000256" key="3">
    <source>
        <dbReference type="ARBA" id="ARBA00022692"/>
    </source>
</evidence>
<sequence>KHCYHLRCTSFFLCIQRRLVIRRLLQFNLLSCSSSCRLAERVLLLLLFCVTVSALSPAGSLVGVGDVISQQLIERRGLRRHSVRRTARMMSIGFFFVGPVIGSWYKVLDRIVVGGGKSAAMKKMLVDQVRSSWVTLFLGACLLSSFWGRVFSPPL</sequence>